<gene>
    <name evidence="2" type="ordered locus">MODMU_4075</name>
</gene>
<dbReference type="InterPro" id="IPR036291">
    <property type="entry name" value="NAD(P)-bd_dom_sf"/>
</dbReference>
<evidence type="ECO:0000259" key="1">
    <source>
        <dbReference type="Pfam" id="PF13460"/>
    </source>
</evidence>
<dbReference type="AlphaFoldDB" id="I4F1G3"/>
<sequence length="250" mass="25915">MRLVVAGGTGVVGRHVVAQARAAGHDVVPLSRSTGQDVVSGDGLAAALAGADAVIDVTSVASTSTRTAVGFFRRATTHLLAAGQAALVPHHVALSIVGIDDETSGYYAGKVEQERLVAAGPLPWTLLRATQFHEFVPQLVQRTSVGPFVVVPAMRTATVAAAEVAGALVALAAGPPRGRATDLGGPEEAELADQVRRFLTATGERRRALRVPLPGPLRRRLRAGVLVPGPGADRGRQTFAEWLSQAPKLS</sequence>
<dbReference type="InterPro" id="IPR051207">
    <property type="entry name" value="ComplexI_NDUFA9_subunit"/>
</dbReference>
<keyword evidence="3" id="KW-1185">Reference proteome</keyword>
<organism evidence="2 3">
    <name type="scientific">Modestobacter italicus (strain DSM 44449 / CECT 9708 / BC 501)</name>
    <dbReference type="NCBI Taxonomy" id="2732864"/>
    <lineage>
        <taxon>Bacteria</taxon>
        <taxon>Bacillati</taxon>
        <taxon>Actinomycetota</taxon>
        <taxon>Actinomycetes</taxon>
        <taxon>Geodermatophilales</taxon>
        <taxon>Geodermatophilaceae</taxon>
        <taxon>Modestobacter</taxon>
    </lineage>
</organism>
<proteinExistence type="predicted"/>
<dbReference type="GO" id="GO:0044877">
    <property type="term" value="F:protein-containing complex binding"/>
    <property type="evidence" value="ECO:0007669"/>
    <property type="project" value="TreeGrafter"/>
</dbReference>
<dbReference type="OrthoDB" id="9771302at2"/>
<accession>I4F1G3</accession>
<dbReference type="HOGENOM" id="CLU_007383_5_1_11"/>
<dbReference type="EMBL" id="FO203431">
    <property type="protein sequence ID" value="CCH89476.1"/>
    <property type="molecule type" value="Genomic_DNA"/>
</dbReference>
<feature type="domain" description="NAD(P)-binding" evidence="1">
    <location>
        <begin position="7"/>
        <end position="172"/>
    </location>
</feature>
<dbReference type="STRING" id="477641.MODMU_4075"/>
<dbReference type="Gene3D" id="3.40.50.720">
    <property type="entry name" value="NAD(P)-binding Rossmann-like Domain"/>
    <property type="match status" value="1"/>
</dbReference>
<evidence type="ECO:0000313" key="3">
    <source>
        <dbReference type="Proteomes" id="UP000006461"/>
    </source>
</evidence>
<evidence type="ECO:0000313" key="2">
    <source>
        <dbReference type="EMBL" id="CCH89476.1"/>
    </source>
</evidence>
<dbReference type="KEGG" id="mmar:MODMU_4075"/>
<dbReference type="PANTHER" id="PTHR12126:SF11">
    <property type="entry name" value="NADH DEHYDROGENASE [UBIQUINONE] 1 ALPHA SUBCOMPLEX SUBUNIT 9, MITOCHONDRIAL"/>
    <property type="match status" value="1"/>
</dbReference>
<dbReference type="Pfam" id="PF13460">
    <property type="entry name" value="NAD_binding_10"/>
    <property type="match status" value="1"/>
</dbReference>
<dbReference type="Proteomes" id="UP000006461">
    <property type="component" value="Chromosome"/>
</dbReference>
<dbReference type="PANTHER" id="PTHR12126">
    <property type="entry name" value="NADH-UBIQUINONE OXIDOREDUCTASE 39 KDA SUBUNIT-RELATED"/>
    <property type="match status" value="1"/>
</dbReference>
<dbReference type="InterPro" id="IPR016040">
    <property type="entry name" value="NAD(P)-bd_dom"/>
</dbReference>
<dbReference type="SUPFAM" id="SSF51735">
    <property type="entry name" value="NAD(P)-binding Rossmann-fold domains"/>
    <property type="match status" value="1"/>
</dbReference>
<name>I4F1G3_MODI5</name>
<reference evidence="2 3" key="1">
    <citation type="journal article" date="2012" name="J. Bacteriol.">
        <title>Genome Sequence of Radiation-Resistant Modestobacter marinus Strain BC501, a Representative Actinobacterium That Thrives on Calcareous Stone Surfaces.</title>
        <authorList>
            <person name="Normand P."/>
            <person name="Gury J."/>
            <person name="Pujic P."/>
            <person name="Chouaia B."/>
            <person name="Crotti E."/>
            <person name="Brusetti L."/>
            <person name="Daffonchio D."/>
            <person name="Vacherie B."/>
            <person name="Barbe V."/>
            <person name="Medigue C."/>
            <person name="Calteau A."/>
            <person name="Ghodhbane-Gtari F."/>
            <person name="Essoussi I."/>
            <person name="Nouioui I."/>
            <person name="Abbassi-Ghozzi I."/>
            <person name="Gtari M."/>
        </authorList>
    </citation>
    <scope>NUCLEOTIDE SEQUENCE [LARGE SCALE GENOMIC DNA]</scope>
    <source>
        <strain evidence="3">BC 501</strain>
    </source>
</reference>
<dbReference type="eggNOG" id="COG0702">
    <property type="taxonomic scope" value="Bacteria"/>
</dbReference>
<protein>
    <submittedName>
        <fullName evidence="2">NAD-dependent epimerase/dehydratase</fullName>
    </submittedName>
</protein>
<dbReference type="OMA" id="HHVLLSI"/>